<comment type="caution">
    <text evidence="3">The sequence shown here is derived from an EMBL/GenBank/DDBJ whole genome shotgun (WGS) entry which is preliminary data.</text>
</comment>
<evidence type="ECO:0000259" key="2">
    <source>
        <dbReference type="Pfam" id="PF07250"/>
    </source>
</evidence>
<dbReference type="Pfam" id="PF07250">
    <property type="entry name" value="Glyoxal_oxid_N"/>
    <property type="match status" value="1"/>
</dbReference>
<accession>A0AAV0HY66</accession>
<reference evidence="3" key="1">
    <citation type="submission" date="2022-08" db="EMBL/GenBank/DDBJ databases">
        <authorList>
            <person name="Gutierrez-Valencia J."/>
        </authorList>
    </citation>
    <scope>NUCLEOTIDE SEQUENCE</scope>
</reference>
<proteinExistence type="predicted"/>
<dbReference type="Gene3D" id="2.130.10.80">
    <property type="entry name" value="Galactose oxidase/kelch, beta-propeller"/>
    <property type="match status" value="1"/>
</dbReference>
<dbReference type="SUPFAM" id="SSF50965">
    <property type="entry name" value="Galactose oxidase, central domain"/>
    <property type="match status" value="1"/>
</dbReference>
<gene>
    <name evidence="3" type="ORF">LITE_LOCUS6605</name>
</gene>
<evidence type="ECO:0000256" key="1">
    <source>
        <dbReference type="SAM" id="MobiDB-lite"/>
    </source>
</evidence>
<dbReference type="Proteomes" id="UP001154282">
    <property type="component" value="Unassembled WGS sequence"/>
</dbReference>
<dbReference type="InterPro" id="IPR009880">
    <property type="entry name" value="Glyoxal_oxidase_N"/>
</dbReference>
<evidence type="ECO:0000313" key="4">
    <source>
        <dbReference type="Proteomes" id="UP001154282"/>
    </source>
</evidence>
<dbReference type="PANTHER" id="PTHR32208:SF93">
    <property type="entry name" value="ALDEHYDE OXIDASE GLOX1"/>
    <property type="match status" value="1"/>
</dbReference>
<dbReference type="EMBL" id="CAMGYJ010000003">
    <property type="protein sequence ID" value="CAI0390116.1"/>
    <property type="molecule type" value="Genomic_DNA"/>
</dbReference>
<dbReference type="AlphaFoldDB" id="A0AAV0HY66"/>
<organism evidence="3 4">
    <name type="scientific">Linum tenue</name>
    <dbReference type="NCBI Taxonomy" id="586396"/>
    <lineage>
        <taxon>Eukaryota</taxon>
        <taxon>Viridiplantae</taxon>
        <taxon>Streptophyta</taxon>
        <taxon>Embryophyta</taxon>
        <taxon>Tracheophyta</taxon>
        <taxon>Spermatophyta</taxon>
        <taxon>Magnoliopsida</taxon>
        <taxon>eudicotyledons</taxon>
        <taxon>Gunneridae</taxon>
        <taxon>Pentapetalae</taxon>
        <taxon>rosids</taxon>
        <taxon>fabids</taxon>
        <taxon>Malpighiales</taxon>
        <taxon>Linaceae</taxon>
        <taxon>Linum</taxon>
    </lineage>
</organism>
<keyword evidence="4" id="KW-1185">Reference proteome</keyword>
<dbReference type="InterPro" id="IPR037293">
    <property type="entry name" value="Gal_Oxidase_central_sf"/>
</dbReference>
<feature type="compositionally biased region" description="Low complexity" evidence="1">
    <location>
        <begin position="155"/>
        <end position="166"/>
    </location>
</feature>
<feature type="region of interest" description="Disordered" evidence="1">
    <location>
        <begin position="145"/>
        <end position="178"/>
    </location>
</feature>
<feature type="domain" description="Glyoxal oxidase N-terminal" evidence="2">
    <location>
        <begin position="1"/>
        <end position="153"/>
    </location>
</feature>
<evidence type="ECO:0000313" key="3">
    <source>
        <dbReference type="EMBL" id="CAI0390116.1"/>
    </source>
</evidence>
<dbReference type="InterPro" id="IPR011043">
    <property type="entry name" value="Gal_Oxase/kelch_b-propeller"/>
</dbReference>
<sequence>MQGGHRNYPASGQSVLLPLKLHSGNQGNVAAEVLICGGSAHTDFYTKGNEGVHYVALQDYGRMRITDLNLVWKRDLMPSPRLMGDMLLLPSSDVLLINGAKRGSSGWGFARNPNFTPAIYNPRVKRGERFRKLAPTTIPRMYHSTATVLQDDKSSSPATTPTTGTSMKPNGPGGSEAQWAWSLNHRCLDPAQ</sequence>
<name>A0AAV0HY66_9ROSI</name>
<dbReference type="PANTHER" id="PTHR32208">
    <property type="entry name" value="SECRETED PROTEIN-RELATED"/>
    <property type="match status" value="1"/>
</dbReference>
<protein>
    <recommendedName>
        <fullName evidence="2">Glyoxal oxidase N-terminal domain-containing protein</fullName>
    </recommendedName>
</protein>